<feature type="compositionally biased region" description="Basic residues" evidence="4">
    <location>
        <begin position="239"/>
        <end position="257"/>
    </location>
</feature>
<protein>
    <submittedName>
        <fullName evidence="7">Teneurin-a</fullName>
    </submittedName>
</protein>
<keyword evidence="3" id="KW-1015">Disulfide bond</keyword>
<dbReference type="InterPro" id="IPR056822">
    <property type="entry name" value="TEN_NHL"/>
</dbReference>
<dbReference type="Pfam" id="PF25021">
    <property type="entry name" value="TEN_NHL"/>
    <property type="match status" value="1"/>
</dbReference>
<dbReference type="Pfam" id="PF25023">
    <property type="entry name" value="TEN_YD-shell"/>
    <property type="match status" value="1"/>
</dbReference>
<evidence type="ECO:0000313" key="7">
    <source>
        <dbReference type="EMBL" id="CAF2923209.1"/>
    </source>
</evidence>
<dbReference type="SUPFAM" id="SSF101898">
    <property type="entry name" value="NHL repeat"/>
    <property type="match status" value="1"/>
</dbReference>
<organism evidence="7 8">
    <name type="scientific">Lepeophtheirus salmonis</name>
    <name type="common">Salmon louse</name>
    <name type="synonym">Caligus salmonis</name>
    <dbReference type="NCBI Taxonomy" id="72036"/>
    <lineage>
        <taxon>Eukaryota</taxon>
        <taxon>Metazoa</taxon>
        <taxon>Ecdysozoa</taxon>
        <taxon>Arthropoda</taxon>
        <taxon>Crustacea</taxon>
        <taxon>Multicrustacea</taxon>
        <taxon>Hexanauplia</taxon>
        <taxon>Copepoda</taxon>
        <taxon>Siphonostomatoida</taxon>
        <taxon>Caligidae</taxon>
        <taxon>Lepeophtheirus</taxon>
    </lineage>
</organism>
<evidence type="ECO:0000256" key="2">
    <source>
        <dbReference type="ARBA" id="ARBA00022737"/>
    </source>
</evidence>
<evidence type="ECO:0000256" key="1">
    <source>
        <dbReference type="ARBA" id="ARBA00022536"/>
    </source>
</evidence>
<dbReference type="InterPro" id="IPR056823">
    <property type="entry name" value="TEN-like_YD-shell"/>
</dbReference>
<evidence type="ECO:0000256" key="4">
    <source>
        <dbReference type="SAM" id="MobiDB-lite"/>
    </source>
</evidence>
<dbReference type="EMBL" id="HG994583">
    <property type="protein sequence ID" value="CAF2923209.1"/>
    <property type="molecule type" value="Genomic_DNA"/>
</dbReference>
<feature type="region of interest" description="Disordered" evidence="4">
    <location>
        <begin position="229"/>
        <end position="276"/>
    </location>
</feature>
<evidence type="ECO:0000313" key="8">
    <source>
        <dbReference type="Proteomes" id="UP000675881"/>
    </source>
</evidence>
<gene>
    <name evidence="7" type="ORF">LSAA_8334</name>
</gene>
<keyword evidence="1" id="KW-0245">EGF-like domain</keyword>
<sequence>MVQEAQIYGAIVAVFIRRWKTGYDDIEQPFLLHSLGLGSKKEDQSKIRLYQSTHRPLSHISEHSNKEDELNNLDYEAQEIFKTYHCNTCGSLLNNKLDQMRTDSIKNFATEYDIYNPKAIDTESKPSFGGMNNFVTTDDMPKIERRKIGWNFMDNTVSSASKDKIDTKTSRDEEILEVAKLLSRQLRKTDHSGRSRHHKRHHRHSLARSSSCSTLDYYNSRRHRDIRRRASSLDTFTRYAKRRKDSKGHHKRHGRGRTTKEGTVSHSNKNYLKESEGSSLSGKLYDYIKADMKKSKRKNSSDGIINSSQITYDYNQCCINVEDLSTCTDECYTNSKTMLSLRILEKGDGSFNEFNHRRIDSIIGGSGMEKRPFVCHPKSICEQSLANQSFLYDVISMSTGPDGSLYVGDYNVIRRINPDGSVISLLYLGDKDRKYIYDLKISPADNKLYMAHAESYQIFIIEDLTGNANPYNNSVVVAGTGKRCLPGDRDICGDGGNALKARFSYPKGLAVSVDKTIYISDGQNIRLISSEGEISTLIGHHRRREGPPNPLQCQNTYIASQIQLQWPTKLELNPLDSSLHIVDDTMILRLTPDLRVVVVAGASSLCSSPRRKLFGPISDISFSSNNGNLYVSSAGIVYIINSDGSIDHFISSSKRNCICPEIALDECSEFCIRAITSMTIDGHSLYISDSMKILRVKKLFQEEPKNIKVNDPVSGEIYTFNSVGQHLSTVYCETGSIKAAFKYKKANNDHHLFEVRNAMDKSILSLERGYSSQISSLTTGVGKKITLKMSSREQLLIEFWKNDRNAITFEYNAGEGLLKSSRTNDGDFLFISNNEEGRVSEIISSTGENICYALRRNGLHIKSITLNKNELTISRKGSNDLKILIGVESAAIKKKDNAEFYITSSLGSMKNGDIFFFWHPHKYGSTRRKTINSNF</sequence>
<dbReference type="OrthoDB" id="442731at2759"/>
<reference evidence="7" key="1">
    <citation type="submission" date="2021-02" db="EMBL/GenBank/DDBJ databases">
        <authorList>
            <person name="Bekaert M."/>
        </authorList>
    </citation>
    <scope>NUCLEOTIDE SEQUENCE</scope>
    <source>
        <strain evidence="7">IoA-00</strain>
    </source>
</reference>
<feature type="region of interest" description="Disordered" evidence="4">
    <location>
        <begin position="185"/>
        <end position="211"/>
    </location>
</feature>
<feature type="domain" description="Teneurin NHL" evidence="5">
    <location>
        <begin position="361"/>
        <end position="645"/>
    </location>
</feature>
<dbReference type="InterPro" id="IPR011042">
    <property type="entry name" value="6-blade_b-propeller_TolB-like"/>
</dbReference>
<dbReference type="PANTHER" id="PTHR11219">
    <property type="entry name" value="TENEURIN AND N-ACETYLGLUCOSAMINE-1-PHOSPHODIESTER ALPHA-N-ACETYLGLUCOSAMINIDASE"/>
    <property type="match status" value="1"/>
</dbReference>
<accession>A0A7R8CTG2</accession>
<dbReference type="InterPro" id="IPR051216">
    <property type="entry name" value="Teneurin"/>
</dbReference>
<feature type="compositionally biased region" description="Basic residues" evidence="4">
    <location>
        <begin position="194"/>
        <end position="206"/>
    </location>
</feature>
<dbReference type="AlphaFoldDB" id="A0A7R8CTG2"/>
<feature type="domain" description="Teneurin-like YD-shell" evidence="6">
    <location>
        <begin position="706"/>
        <end position="859"/>
    </location>
</feature>
<evidence type="ECO:0000259" key="6">
    <source>
        <dbReference type="Pfam" id="PF25023"/>
    </source>
</evidence>
<dbReference type="Proteomes" id="UP000675881">
    <property type="component" value="Chromosome 4"/>
</dbReference>
<proteinExistence type="predicted"/>
<feature type="compositionally biased region" description="Polar residues" evidence="4">
    <location>
        <begin position="261"/>
        <end position="270"/>
    </location>
</feature>
<dbReference type="GO" id="GO:0008045">
    <property type="term" value="P:motor neuron axon guidance"/>
    <property type="evidence" value="ECO:0007669"/>
    <property type="project" value="TreeGrafter"/>
</dbReference>
<evidence type="ECO:0000256" key="3">
    <source>
        <dbReference type="ARBA" id="ARBA00023157"/>
    </source>
</evidence>
<dbReference type="Gene3D" id="2.120.10.30">
    <property type="entry name" value="TolB, C-terminal domain"/>
    <property type="match status" value="1"/>
</dbReference>
<keyword evidence="8" id="KW-1185">Reference proteome</keyword>
<dbReference type="PANTHER" id="PTHR11219:SF69">
    <property type="entry name" value="TENEURIN-A"/>
    <property type="match status" value="1"/>
</dbReference>
<name>A0A7R8CTG2_LEPSM</name>
<keyword evidence="2" id="KW-0677">Repeat</keyword>
<evidence type="ECO:0000259" key="5">
    <source>
        <dbReference type="Pfam" id="PF25021"/>
    </source>
</evidence>